<evidence type="ECO:0000256" key="5">
    <source>
        <dbReference type="ARBA" id="ARBA00022737"/>
    </source>
</evidence>
<dbReference type="SUPFAM" id="SSF103506">
    <property type="entry name" value="Mitochondrial carrier"/>
    <property type="match status" value="1"/>
</dbReference>
<organism evidence="12 13">
    <name type="scientific">Geranomyces variabilis</name>
    <dbReference type="NCBI Taxonomy" id="109894"/>
    <lineage>
        <taxon>Eukaryota</taxon>
        <taxon>Fungi</taxon>
        <taxon>Fungi incertae sedis</taxon>
        <taxon>Chytridiomycota</taxon>
        <taxon>Chytridiomycota incertae sedis</taxon>
        <taxon>Chytridiomycetes</taxon>
        <taxon>Spizellomycetales</taxon>
        <taxon>Powellomycetaceae</taxon>
        <taxon>Geranomyces</taxon>
    </lineage>
</organism>
<sequence length="309" mass="33079">MDSSRKSTWQLAQPFVVGGLSGMAATAVIQPVDMIKVRVQLAGEGKMNVHAHPIRIATEIIKRDSFSSLYRGLSAGLLRQATYTTARLGLFNTFLGMAKDYNGSDKVSFAQRAAAGLAAGGLGAIVGNPADLALIRMQSDGTLPVEKRANYRGVGDALMRITKQEGPLALWNGAAPTVARAMALNLGMLTTYSQTKHYLDELIGSGPASSFGSSAVAGFFASALSLPFDMVKTRLQKQRPDAKGLMPYKGAFDCAAKIIKTEGILSFYRGFPVYYLRIAPHAMLTLWTAEVLTDLGKVLLSNGRAKQTL</sequence>
<evidence type="ECO:0000256" key="11">
    <source>
        <dbReference type="RuleBase" id="RU000488"/>
    </source>
</evidence>
<keyword evidence="9 10" id="KW-0472">Membrane</keyword>
<keyword evidence="7" id="KW-1133">Transmembrane helix</keyword>
<dbReference type="GO" id="GO:0005743">
    <property type="term" value="C:mitochondrial inner membrane"/>
    <property type="evidence" value="ECO:0007669"/>
    <property type="project" value="UniProtKB-SubCell"/>
</dbReference>
<dbReference type="EMBL" id="JADGJQ010000051">
    <property type="protein sequence ID" value="KAJ3175470.1"/>
    <property type="molecule type" value="Genomic_DNA"/>
</dbReference>
<evidence type="ECO:0000256" key="10">
    <source>
        <dbReference type="PROSITE-ProRule" id="PRU00282"/>
    </source>
</evidence>
<keyword evidence="5" id="KW-0677">Repeat</keyword>
<keyword evidence="3 11" id="KW-0813">Transport</keyword>
<accession>A0AAD5XQR2</accession>
<evidence type="ECO:0000256" key="8">
    <source>
        <dbReference type="ARBA" id="ARBA00023128"/>
    </source>
</evidence>
<keyword evidence="4 10" id="KW-0812">Transmembrane</keyword>
<dbReference type="InterPro" id="IPR050391">
    <property type="entry name" value="Mito_Metabolite_Transporter"/>
</dbReference>
<evidence type="ECO:0000256" key="1">
    <source>
        <dbReference type="ARBA" id="ARBA00004448"/>
    </source>
</evidence>
<dbReference type="PANTHER" id="PTHR45618">
    <property type="entry name" value="MITOCHONDRIAL DICARBOXYLATE CARRIER-RELATED"/>
    <property type="match status" value="1"/>
</dbReference>
<dbReference type="PROSITE" id="PS50920">
    <property type="entry name" value="SOLCAR"/>
    <property type="match status" value="3"/>
</dbReference>
<protein>
    <recommendedName>
        <fullName evidence="14">Mitochondrial 2-oxoglutarate/malate carrier protein</fullName>
    </recommendedName>
</protein>
<evidence type="ECO:0000256" key="7">
    <source>
        <dbReference type="ARBA" id="ARBA00022989"/>
    </source>
</evidence>
<comment type="caution">
    <text evidence="12">The sequence shown here is derived from an EMBL/GenBank/DDBJ whole genome shotgun (WGS) entry which is preliminary data.</text>
</comment>
<dbReference type="InterPro" id="IPR002067">
    <property type="entry name" value="MCP"/>
</dbReference>
<keyword evidence="6" id="KW-0999">Mitochondrion inner membrane</keyword>
<dbReference type="InterPro" id="IPR018108">
    <property type="entry name" value="MCP_transmembrane"/>
</dbReference>
<feature type="repeat" description="Solcar" evidence="10">
    <location>
        <begin position="13"/>
        <end position="97"/>
    </location>
</feature>
<dbReference type="Proteomes" id="UP001212152">
    <property type="component" value="Unassembled WGS sequence"/>
</dbReference>
<dbReference type="Gene3D" id="1.50.40.10">
    <property type="entry name" value="Mitochondrial carrier domain"/>
    <property type="match status" value="1"/>
</dbReference>
<dbReference type="Pfam" id="PF00153">
    <property type="entry name" value="Mito_carr"/>
    <property type="match status" value="3"/>
</dbReference>
<keyword evidence="8" id="KW-0496">Mitochondrion</keyword>
<dbReference type="GO" id="GO:0055085">
    <property type="term" value="P:transmembrane transport"/>
    <property type="evidence" value="ECO:0007669"/>
    <property type="project" value="InterPro"/>
</dbReference>
<dbReference type="PRINTS" id="PR00926">
    <property type="entry name" value="MITOCARRIER"/>
</dbReference>
<proteinExistence type="inferred from homology"/>
<dbReference type="FunFam" id="1.50.40.10:FF:000009">
    <property type="entry name" value="Mitochondrial 2-oxoglutarate/malate carrier protein"/>
    <property type="match status" value="1"/>
</dbReference>
<evidence type="ECO:0000313" key="12">
    <source>
        <dbReference type="EMBL" id="KAJ3175470.1"/>
    </source>
</evidence>
<evidence type="ECO:0000256" key="2">
    <source>
        <dbReference type="ARBA" id="ARBA00006375"/>
    </source>
</evidence>
<evidence type="ECO:0000256" key="9">
    <source>
        <dbReference type="ARBA" id="ARBA00023136"/>
    </source>
</evidence>
<dbReference type="AlphaFoldDB" id="A0AAD5XQR2"/>
<evidence type="ECO:0000256" key="6">
    <source>
        <dbReference type="ARBA" id="ARBA00022792"/>
    </source>
</evidence>
<gene>
    <name evidence="12" type="ORF">HDU87_006133</name>
</gene>
<feature type="repeat" description="Solcar" evidence="10">
    <location>
        <begin position="205"/>
        <end position="295"/>
    </location>
</feature>
<keyword evidence="13" id="KW-1185">Reference proteome</keyword>
<evidence type="ECO:0000313" key="13">
    <source>
        <dbReference type="Proteomes" id="UP001212152"/>
    </source>
</evidence>
<reference evidence="12" key="1">
    <citation type="submission" date="2020-05" db="EMBL/GenBank/DDBJ databases">
        <title>Phylogenomic resolution of chytrid fungi.</title>
        <authorList>
            <person name="Stajich J.E."/>
            <person name="Amses K."/>
            <person name="Simmons R."/>
            <person name="Seto K."/>
            <person name="Myers J."/>
            <person name="Bonds A."/>
            <person name="Quandt C.A."/>
            <person name="Barry K."/>
            <person name="Liu P."/>
            <person name="Grigoriev I."/>
            <person name="Longcore J.E."/>
            <person name="James T.Y."/>
        </authorList>
    </citation>
    <scope>NUCLEOTIDE SEQUENCE</scope>
    <source>
        <strain evidence="12">JEL0379</strain>
    </source>
</reference>
<dbReference type="InterPro" id="IPR023395">
    <property type="entry name" value="MCP_dom_sf"/>
</dbReference>
<evidence type="ECO:0000256" key="4">
    <source>
        <dbReference type="ARBA" id="ARBA00022692"/>
    </source>
</evidence>
<comment type="subcellular location">
    <subcellularLocation>
        <location evidence="1">Mitochondrion inner membrane</location>
        <topology evidence="1">Multi-pass membrane protein</topology>
    </subcellularLocation>
</comment>
<feature type="repeat" description="Solcar" evidence="10">
    <location>
        <begin position="107"/>
        <end position="198"/>
    </location>
</feature>
<evidence type="ECO:0008006" key="14">
    <source>
        <dbReference type="Google" id="ProtNLM"/>
    </source>
</evidence>
<evidence type="ECO:0000256" key="3">
    <source>
        <dbReference type="ARBA" id="ARBA00022448"/>
    </source>
</evidence>
<name>A0AAD5XQR2_9FUNG</name>
<comment type="similarity">
    <text evidence="2 11">Belongs to the mitochondrial carrier (TC 2.A.29) family.</text>
</comment>